<gene>
    <name evidence="4" type="ORF">PGB34_01970</name>
</gene>
<dbReference type="Proteomes" id="UP001212602">
    <property type="component" value="Unassembled WGS sequence"/>
</dbReference>
<dbReference type="RefSeq" id="WP_271426384.1">
    <property type="nucleotide sequence ID" value="NZ_JAQIPB010000001.1"/>
</dbReference>
<evidence type="ECO:0000256" key="2">
    <source>
        <dbReference type="SAM" id="MobiDB-lite"/>
    </source>
</evidence>
<reference evidence="4" key="1">
    <citation type="submission" date="2023-01" db="EMBL/GenBank/DDBJ databases">
        <title>Xenophilus mangrovi sp. nov., isolated from soil of Mangrove nature reserve.</title>
        <authorList>
            <person name="Xu S."/>
            <person name="Liu Z."/>
            <person name="Xu Y."/>
        </authorList>
    </citation>
    <scope>NUCLEOTIDE SEQUENCE</scope>
    <source>
        <strain evidence="4">YW8</strain>
    </source>
</reference>
<feature type="region of interest" description="Disordered" evidence="2">
    <location>
        <begin position="680"/>
        <end position="743"/>
    </location>
</feature>
<keyword evidence="5" id="KW-1185">Reference proteome</keyword>
<dbReference type="AlphaFoldDB" id="A0AAE3N688"/>
<evidence type="ECO:0000256" key="3">
    <source>
        <dbReference type="SAM" id="SignalP"/>
    </source>
</evidence>
<evidence type="ECO:0000313" key="5">
    <source>
        <dbReference type="Proteomes" id="UP001212602"/>
    </source>
</evidence>
<feature type="region of interest" description="Disordered" evidence="2">
    <location>
        <begin position="347"/>
        <end position="424"/>
    </location>
</feature>
<dbReference type="EMBL" id="JAQIPB010000001">
    <property type="protein sequence ID" value="MDA7415121.1"/>
    <property type="molecule type" value="Genomic_DNA"/>
</dbReference>
<evidence type="ECO:0000313" key="4">
    <source>
        <dbReference type="EMBL" id="MDA7415121.1"/>
    </source>
</evidence>
<organism evidence="4 5">
    <name type="scientific">Xenophilus arseniciresistens</name>
    <dbReference type="NCBI Taxonomy" id="1283306"/>
    <lineage>
        <taxon>Bacteria</taxon>
        <taxon>Pseudomonadati</taxon>
        <taxon>Pseudomonadota</taxon>
        <taxon>Betaproteobacteria</taxon>
        <taxon>Burkholderiales</taxon>
        <taxon>Comamonadaceae</taxon>
        <taxon>Xenophilus</taxon>
    </lineage>
</organism>
<comment type="caution">
    <text evidence="4">The sequence shown here is derived from an EMBL/GenBank/DDBJ whole genome shotgun (WGS) entry which is preliminary data.</text>
</comment>
<feature type="chain" id="PRO_5042246496" description="Tetratricopeptide repeat protein" evidence="3">
    <location>
        <begin position="20"/>
        <end position="743"/>
    </location>
</feature>
<accession>A0AAE3N688</accession>
<evidence type="ECO:0000256" key="1">
    <source>
        <dbReference type="SAM" id="Coils"/>
    </source>
</evidence>
<sequence>MRLHPIVVALFVTFLGRQAAALGVGQPQGDLWLGSPLALRVPVVLDNAQAVGSLCTQVELRQGDATQSPTAVQAVLEPGPTPERPYLAIRSTRAIEEPVLHLRVQLGCQGSTTREFTLLADPPTVRPAIIAPPAGANPSVATRRPAAAGSSSSPSSPAARAPAPAAESATAAARSRPGEGSRRSAAVAGPQAGSASPERAKPAARPASAPRGAGTSAPQSRLQLDSLEPLPKEMPLRVARRLETPLGTAVVTGPVPGLPQGEAAAGSSQPAPAAPTPEQVERTRQLEAALAELRVQASQNRQTVAQLQGELSEARESRYSNWLIQLLSLLLLLALIALWIVRKRSDGGAPDEGGSPFAPVPQPSMRERLSRRRASRRAEPDDEELPDPPRFFGAAAVGQAAADDEDDDRDAPAQAATGFSDTVPGSTLFHAQAAATGERAHDVDELHDVQQQAEFFSSLGEHERAVEALRHYVDAHPQASAMAYLELLHLYHQLQRKDDYEALRQRCQQALNVRLPDFRGFGAVGGRRLQDYPWALERLQSLWPSSQTLDLIEELLFRSGAEDGEPFDLAAYRELLMLHALVQEQHFSDGQPWPALEELLRLPGHEAEPGAAESPPAGTLRASLREEPTGLDPSLFVPEHFAQMLAQEHDRSSGAELPPLELDMDLSRLEAQLIETIPLSLRRPPEAAPEPESEVPTMPLPLNEPLRLVPRADETPPPAPSRPRPDKSGGGSGGSPQAPRRQP</sequence>
<feature type="compositionally biased region" description="Low complexity" evidence="2">
    <location>
        <begin position="260"/>
        <end position="271"/>
    </location>
</feature>
<name>A0AAE3N688_9BURK</name>
<feature type="coiled-coil region" evidence="1">
    <location>
        <begin position="290"/>
        <end position="317"/>
    </location>
</feature>
<feature type="signal peptide" evidence="3">
    <location>
        <begin position="1"/>
        <end position="19"/>
    </location>
</feature>
<feature type="compositionally biased region" description="Low complexity" evidence="2">
    <location>
        <begin position="203"/>
        <end position="213"/>
    </location>
</feature>
<feature type="region of interest" description="Disordered" evidence="2">
    <location>
        <begin position="254"/>
        <end position="279"/>
    </location>
</feature>
<keyword evidence="3" id="KW-0732">Signal</keyword>
<feature type="region of interest" description="Disordered" evidence="2">
    <location>
        <begin position="129"/>
        <end position="232"/>
    </location>
</feature>
<proteinExistence type="predicted"/>
<evidence type="ECO:0008006" key="6">
    <source>
        <dbReference type="Google" id="ProtNLM"/>
    </source>
</evidence>
<protein>
    <recommendedName>
        <fullName evidence="6">Tetratricopeptide repeat protein</fullName>
    </recommendedName>
</protein>
<keyword evidence="1" id="KW-0175">Coiled coil</keyword>
<feature type="compositionally biased region" description="Low complexity" evidence="2">
    <location>
        <begin position="129"/>
        <end position="175"/>
    </location>
</feature>